<feature type="compositionally biased region" description="Basic and acidic residues" evidence="1">
    <location>
        <begin position="1"/>
        <end position="16"/>
    </location>
</feature>
<dbReference type="OrthoDB" id="1917757at2759"/>
<gene>
    <name evidence="3" type="ORF">NYM_LOCUS23573</name>
</gene>
<dbReference type="Gramene" id="NC7G0268180.1">
    <property type="protein sequence ID" value="NC7G0268180.1:cds"/>
    <property type="gene ID" value="NC7G0268180"/>
</dbReference>
<reference evidence="3" key="1">
    <citation type="submission" date="2019-09" db="EMBL/GenBank/DDBJ databases">
        <authorList>
            <person name="Zhang L."/>
        </authorList>
    </citation>
    <scope>NUCLEOTIDE SEQUENCE</scope>
</reference>
<dbReference type="EMBL" id="LR721785">
    <property type="protein sequence ID" value="VVW57745.1"/>
    <property type="molecule type" value="Genomic_DNA"/>
</dbReference>
<evidence type="ECO:0000313" key="3">
    <source>
        <dbReference type="EMBL" id="VVW57745.1"/>
    </source>
</evidence>
<dbReference type="OMA" id="RYSESAY"/>
<proteinExistence type="predicted"/>
<dbReference type="InterPro" id="IPR008889">
    <property type="entry name" value="VQ"/>
</dbReference>
<dbReference type="GO" id="GO:0005634">
    <property type="term" value="C:nucleus"/>
    <property type="evidence" value="ECO:0007669"/>
    <property type="project" value="TreeGrafter"/>
</dbReference>
<feature type="compositionally biased region" description="Low complexity" evidence="1">
    <location>
        <begin position="35"/>
        <end position="51"/>
    </location>
</feature>
<dbReference type="InterPro" id="IPR039607">
    <property type="entry name" value="VQ_8/17/18/20/21/25"/>
</dbReference>
<organism evidence="3">
    <name type="scientific">Nymphaea colorata</name>
    <name type="common">pocket water lily</name>
    <dbReference type="NCBI Taxonomy" id="210225"/>
    <lineage>
        <taxon>Eukaryota</taxon>
        <taxon>Viridiplantae</taxon>
        <taxon>Streptophyta</taxon>
        <taxon>Embryophyta</taxon>
        <taxon>Tracheophyta</taxon>
        <taxon>Spermatophyta</taxon>
        <taxon>Magnoliopsida</taxon>
        <taxon>Nymphaeales</taxon>
        <taxon>Nymphaeaceae</taxon>
        <taxon>Nymphaea</taxon>
    </lineage>
</organism>
<protein>
    <recommendedName>
        <fullName evidence="2">VQ domain-containing protein</fullName>
    </recommendedName>
</protein>
<feature type="compositionally biased region" description="Pro residues" evidence="1">
    <location>
        <begin position="97"/>
        <end position="122"/>
    </location>
</feature>
<feature type="domain" description="VQ" evidence="2">
    <location>
        <begin position="63"/>
        <end position="89"/>
    </location>
</feature>
<name>A0A5K1F2M9_9MAGN</name>
<feature type="region of interest" description="Disordered" evidence="1">
    <location>
        <begin position="1"/>
        <end position="54"/>
    </location>
</feature>
<evidence type="ECO:0000259" key="2">
    <source>
        <dbReference type="Pfam" id="PF05678"/>
    </source>
</evidence>
<feature type="region of interest" description="Disordered" evidence="1">
    <location>
        <begin position="87"/>
        <end position="127"/>
    </location>
</feature>
<dbReference type="Pfam" id="PF05678">
    <property type="entry name" value="VQ"/>
    <property type="match status" value="1"/>
</dbReference>
<accession>A0A5K1F2M9</accession>
<feature type="compositionally biased region" description="Low complexity" evidence="1">
    <location>
        <begin position="87"/>
        <end position="96"/>
    </location>
</feature>
<dbReference type="AlphaFoldDB" id="A0A5K1F2M9"/>
<sequence>MSPQRDDQHHSKREVQGTRPSPLKVNKDSHQIHKASSSASSSSSSSSASSSFTQQRHPVIIYTHSPKVIHTQAHDFMALVQKLTGLSSSDAPSSLSQPPPPPPPPQQPSSPPSPTQPQPQPPLGLSCGDLEELAMKSSRSGREDASSSVVTDDHCVDIPASTSAVSPMFEVRNPFFSDIPLYTPTASDYYCSPHHLYRFADPVFSPTTLGGSLSPNIMEVLKAFPEY</sequence>
<evidence type="ECO:0000256" key="1">
    <source>
        <dbReference type="SAM" id="MobiDB-lite"/>
    </source>
</evidence>
<dbReference type="PANTHER" id="PTHR33143">
    <property type="entry name" value="F16F4.1 PROTEIN-RELATED"/>
    <property type="match status" value="1"/>
</dbReference>
<dbReference type="PANTHER" id="PTHR33143:SF76">
    <property type="entry name" value="VQ MOTIF-CONTAINING PROTEIN 8, CHLOROPLASTIC"/>
    <property type="match status" value="1"/>
</dbReference>